<feature type="transmembrane region" description="Helical" evidence="6">
    <location>
        <begin position="81"/>
        <end position="100"/>
    </location>
</feature>
<dbReference type="InterPro" id="IPR003740">
    <property type="entry name" value="YitT"/>
</dbReference>
<feature type="transmembrane region" description="Helical" evidence="6">
    <location>
        <begin position="12"/>
        <end position="32"/>
    </location>
</feature>
<organism evidence="8 9">
    <name type="scientific">Ligilactobacillus agilis DSM 20509</name>
    <dbReference type="NCBI Taxonomy" id="1423718"/>
    <lineage>
        <taxon>Bacteria</taxon>
        <taxon>Bacillati</taxon>
        <taxon>Bacillota</taxon>
        <taxon>Bacilli</taxon>
        <taxon>Lactobacillales</taxon>
        <taxon>Lactobacillaceae</taxon>
        <taxon>Ligilactobacillus</taxon>
    </lineage>
</organism>
<dbReference type="Gene3D" id="3.30.70.120">
    <property type="match status" value="1"/>
</dbReference>
<dbReference type="PATRIC" id="fig|1423718.3.peg.1054"/>
<evidence type="ECO:0000313" key="9">
    <source>
        <dbReference type="Proteomes" id="UP000051008"/>
    </source>
</evidence>
<comment type="caution">
    <text evidence="8">The sequence shown here is derived from an EMBL/GenBank/DDBJ whole genome shotgun (WGS) entry which is preliminary data.</text>
</comment>
<evidence type="ECO:0000256" key="3">
    <source>
        <dbReference type="ARBA" id="ARBA00022692"/>
    </source>
</evidence>
<evidence type="ECO:0000256" key="2">
    <source>
        <dbReference type="ARBA" id="ARBA00022475"/>
    </source>
</evidence>
<protein>
    <recommendedName>
        <fullName evidence="7">DUF2179 domain-containing protein</fullName>
    </recommendedName>
</protein>
<dbReference type="AlphaFoldDB" id="A0A0R2ANR0"/>
<dbReference type="InterPro" id="IPR015867">
    <property type="entry name" value="N-reg_PII/ATP_PRibTrfase_C"/>
</dbReference>
<gene>
    <name evidence="8" type="ORF">FC14_GL001005</name>
</gene>
<dbReference type="Pfam" id="PF02588">
    <property type="entry name" value="YitT_membrane"/>
    <property type="match status" value="1"/>
</dbReference>
<evidence type="ECO:0000256" key="1">
    <source>
        <dbReference type="ARBA" id="ARBA00004651"/>
    </source>
</evidence>
<dbReference type="RefSeq" id="WP_056976001.1">
    <property type="nucleotide sequence ID" value="NZ_AYYP01000011.1"/>
</dbReference>
<feature type="domain" description="DUF2179" evidence="7">
    <location>
        <begin position="226"/>
        <end position="280"/>
    </location>
</feature>
<keyword evidence="4 6" id="KW-1133">Transmembrane helix</keyword>
<dbReference type="OrthoDB" id="1758221at2"/>
<dbReference type="CDD" id="cd16380">
    <property type="entry name" value="YitT_C"/>
    <property type="match status" value="1"/>
</dbReference>
<dbReference type="Proteomes" id="UP000051008">
    <property type="component" value="Unassembled WGS sequence"/>
</dbReference>
<dbReference type="EMBL" id="AYYP01000011">
    <property type="protein sequence ID" value="KRM65721.1"/>
    <property type="molecule type" value="Genomic_DNA"/>
</dbReference>
<feature type="transmembrane region" description="Helical" evidence="6">
    <location>
        <begin position="112"/>
        <end position="133"/>
    </location>
</feature>
<name>A0A0R2ANR0_9LACO</name>
<accession>A0A0R2ANR0</accession>
<evidence type="ECO:0000313" key="8">
    <source>
        <dbReference type="EMBL" id="KRM65721.1"/>
    </source>
</evidence>
<comment type="subcellular location">
    <subcellularLocation>
        <location evidence="1">Cell membrane</location>
        <topology evidence="1">Multi-pass membrane protein</topology>
    </subcellularLocation>
</comment>
<evidence type="ECO:0000256" key="5">
    <source>
        <dbReference type="ARBA" id="ARBA00023136"/>
    </source>
</evidence>
<dbReference type="PIRSF" id="PIRSF006483">
    <property type="entry name" value="Membrane_protein_YitT"/>
    <property type="match status" value="1"/>
</dbReference>
<feature type="transmembrane region" description="Helical" evidence="6">
    <location>
        <begin position="52"/>
        <end position="74"/>
    </location>
</feature>
<proteinExistence type="predicted"/>
<keyword evidence="5 6" id="KW-0472">Membrane</keyword>
<evidence type="ECO:0000256" key="6">
    <source>
        <dbReference type="SAM" id="Phobius"/>
    </source>
</evidence>
<dbReference type="InterPro" id="IPR019264">
    <property type="entry name" value="DUF2179"/>
</dbReference>
<dbReference type="PANTHER" id="PTHR33545:SF10">
    <property type="entry name" value="UPF0750 MEMBRANE PROTEIN YPJC"/>
    <property type="match status" value="1"/>
</dbReference>
<evidence type="ECO:0000259" key="7">
    <source>
        <dbReference type="Pfam" id="PF10035"/>
    </source>
</evidence>
<dbReference type="InterPro" id="IPR051461">
    <property type="entry name" value="UPF0750_membrane"/>
</dbReference>
<dbReference type="Pfam" id="PF10035">
    <property type="entry name" value="DUF2179"/>
    <property type="match status" value="1"/>
</dbReference>
<dbReference type="PANTHER" id="PTHR33545">
    <property type="entry name" value="UPF0750 MEMBRANE PROTEIN YITT-RELATED"/>
    <property type="match status" value="1"/>
</dbReference>
<keyword evidence="3 6" id="KW-0812">Transmembrane</keyword>
<reference evidence="8 9" key="1">
    <citation type="journal article" date="2015" name="Genome Announc.">
        <title>Expanding the biotechnology potential of lactobacilli through comparative genomics of 213 strains and associated genera.</title>
        <authorList>
            <person name="Sun Z."/>
            <person name="Harris H.M."/>
            <person name="McCann A."/>
            <person name="Guo C."/>
            <person name="Argimon S."/>
            <person name="Zhang W."/>
            <person name="Yang X."/>
            <person name="Jeffery I.B."/>
            <person name="Cooney J.C."/>
            <person name="Kagawa T.F."/>
            <person name="Liu W."/>
            <person name="Song Y."/>
            <person name="Salvetti E."/>
            <person name="Wrobel A."/>
            <person name="Rasinkangas P."/>
            <person name="Parkhill J."/>
            <person name="Rea M.C."/>
            <person name="O'Sullivan O."/>
            <person name="Ritari J."/>
            <person name="Douillard F.P."/>
            <person name="Paul Ross R."/>
            <person name="Yang R."/>
            <person name="Briner A.E."/>
            <person name="Felis G.E."/>
            <person name="de Vos W.M."/>
            <person name="Barrangou R."/>
            <person name="Klaenhammer T.R."/>
            <person name="Caufield P.W."/>
            <person name="Cui Y."/>
            <person name="Zhang H."/>
            <person name="O'Toole P.W."/>
        </authorList>
    </citation>
    <scope>NUCLEOTIDE SEQUENCE [LARGE SCALE GENOMIC DNA]</scope>
    <source>
        <strain evidence="8 9">DSM 20509</strain>
    </source>
</reference>
<evidence type="ECO:0000256" key="4">
    <source>
        <dbReference type="ARBA" id="ARBA00022989"/>
    </source>
</evidence>
<dbReference type="GO" id="GO:0005886">
    <property type="term" value="C:plasma membrane"/>
    <property type="evidence" value="ECO:0007669"/>
    <property type="project" value="UniProtKB-SubCell"/>
</dbReference>
<keyword evidence="2" id="KW-1003">Cell membrane</keyword>
<sequence length="294" mass="32665">MVASDEKEKISFLDLLMITIGCGLYALGFVKVNMANSLAEGGVTGITLIVRYWLHIDPAYTTLALNIPLILIGWRYLGKRALIYTIYGTGILSAWIWVWQRLDFQLNIHHDMFIAGILAGLIGGLGSGIVYRFNGTTGGSDVVARIFEKERGVAMGKSLLAVDTLVLVASLSYIDTRKMMYTLLASYVFSRVVNFTLEGAYAARGMIIISQFNEAIAQDIMKEMDRGVTYLDIEGGYSREAGRAIYCVVSPGEIITVKRIIARYDKRAFISIMDVAEVTGEGFTYRVTKKKLFR</sequence>
<keyword evidence="9" id="KW-1185">Reference proteome</keyword>